<dbReference type="InterPro" id="IPR036264">
    <property type="entry name" value="Bact_exopeptidase_dim_dom"/>
</dbReference>
<dbReference type="NCBIfam" id="NF006769">
    <property type="entry name" value="PRK09290.1-3"/>
    <property type="match status" value="1"/>
</dbReference>
<dbReference type="GO" id="GO:0016813">
    <property type="term" value="F:hydrolase activity, acting on carbon-nitrogen (but not peptide) bonds, in linear amidines"/>
    <property type="evidence" value="ECO:0007669"/>
    <property type="project" value="InterPro"/>
</dbReference>
<organism evidence="2">
    <name type="scientific">marine metagenome</name>
    <dbReference type="NCBI Taxonomy" id="408172"/>
    <lineage>
        <taxon>unclassified sequences</taxon>
        <taxon>metagenomes</taxon>
        <taxon>ecological metagenomes</taxon>
    </lineage>
</organism>
<dbReference type="Gene3D" id="3.40.630.10">
    <property type="entry name" value="Zn peptidases"/>
    <property type="match status" value="1"/>
</dbReference>
<dbReference type="PANTHER" id="PTHR32494">
    <property type="entry name" value="ALLANTOATE DEIMINASE-RELATED"/>
    <property type="match status" value="1"/>
</dbReference>
<dbReference type="AlphaFoldDB" id="A0A381S1T6"/>
<accession>A0A381S1T6</accession>
<proteinExistence type="predicted"/>
<dbReference type="InterPro" id="IPR010158">
    <property type="entry name" value="Amidase_Cbmase"/>
</dbReference>
<keyword evidence="1" id="KW-0378">Hydrolase</keyword>
<feature type="non-terminal residue" evidence="2">
    <location>
        <position position="316"/>
    </location>
</feature>
<sequence>MQNDKLFVNGERLWSSLMEMAEVGATPKGGCNRQALTDEDKVGRDMFVGWCTHAGCTVRIDTMGNLFARRAGRDESLPSVIAGSHLDTQPTGGKFDGVYGVLAGLEVVRTLNEADLATDRPLEIVVWTNEEGARFSPAMIGSGVWAGEFSLEYGHGRTDKNGVSIGEELERLGYLDEVSIVERDVAAAFELHIEQGPILENEGLKIGVLTGVQGMNWYDLTLEGDACHAGPTPMEDRRDPFMGLHSIVKRYYELATEKGPWGRMTFGDIRLEPGSRNTVPEKIVLSIDMRHPEQAVLDEMDRRLRFIAAEEADRFG</sequence>
<evidence type="ECO:0000256" key="1">
    <source>
        <dbReference type="ARBA" id="ARBA00022801"/>
    </source>
</evidence>
<dbReference type="NCBIfam" id="TIGR01879">
    <property type="entry name" value="hydantase"/>
    <property type="match status" value="1"/>
</dbReference>
<dbReference type="PANTHER" id="PTHR32494:SF5">
    <property type="entry name" value="ALLANTOATE AMIDOHYDROLASE"/>
    <property type="match status" value="1"/>
</dbReference>
<evidence type="ECO:0000313" key="2">
    <source>
        <dbReference type="EMBL" id="SUZ97359.1"/>
    </source>
</evidence>
<dbReference type="EMBL" id="UINC01002502">
    <property type="protein sequence ID" value="SUZ97359.1"/>
    <property type="molecule type" value="Genomic_DNA"/>
</dbReference>
<protein>
    <recommendedName>
        <fullName evidence="3">Peptidase M20 dimerisation domain-containing protein</fullName>
    </recommendedName>
</protein>
<dbReference type="SUPFAM" id="SSF53187">
    <property type="entry name" value="Zn-dependent exopeptidases"/>
    <property type="match status" value="1"/>
</dbReference>
<dbReference type="InterPro" id="IPR002933">
    <property type="entry name" value="Peptidase_M20"/>
</dbReference>
<dbReference type="CDD" id="cd03884">
    <property type="entry name" value="M20_bAS"/>
    <property type="match status" value="1"/>
</dbReference>
<dbReference type="SUPFAM" id="SSF55031">
    <property type="entry name" value="Bacterial exopeptidase dimerisation domain"/>
    <property type="match status" value="1"/>
</dbReference>
<gene>
    <name evidence="2" type="ORF">METZ01_LOCUS50213</name>
</gene>
<dbReference type="Pfam" id="PF01546">
    <property type="entry name" value="Peptidase_M20"/>
    <property type="match status" value="1"/>
</dbReference>
<name>A0A381S1T6_9ZZZZ</name>
<reference evidence="2" key="1">
    <citation type="submission" date="2018-05" db="EMBL/GenBank/DDBJ databases">
        <authorList>
            <person name="Lanie J.A."/>
            <person name="Ng W.-L."/>
            <person name="Kazmierczak K.M."/>
            <person name="Andrzejewski T.M."/>
            <person name="Davidsen T.M."/>
            <person name="Wayne K.J."/>
            <person name="Tettelin H."/>
            <person name="Glass J.I."/>
            <person name="Rusch D."/>
            <person name="Podicherti R."/>
            <person name="Tsui H.-C.T."/>
            <person name="Winkler M.E."/>
        </authorList>
    </citation>
    <scope>NUCLEOTIDE SEQUENCE</scope>
</reference>
<evidence type="ECO:0008006" key="3">
    <source>
        <dbReference type="Google" id="ProtNLM"/>
    </source>
</evidence>